<dbReference type="RefSeq" id="WP_120047831.1">
    <property type="nucleotide sequence ID" value="NZ_RAHX01000001.1"/>
</dbReference>
<reference evidence="6 7" key="1">
    <citation type="journal article" date="2017" name="Int. J. Syst. Evol. Microbiol.">
        <title>Erythrobacter aquimixticola sp. nov., isolated from the junction between the ocean and a freshwater spring.</title>
        <authorList>
            <person name="Park S."/>
            <person name="Jung Y.T."/>
            <person name="Choi S.J."/>
            <person name="Yoon J.H."/>
        </authorList>
    </citation>
    <scope>NUCLEOTIDE SEQUENCE [LARGE SCALE GENOMIC DNA]</scope>
    <source>
        <strain evidence="6 7">JSSK-14</strain>
    </source>
</reference>
<keyword evidence="2" id="KW-0479">Metal-binding</keyword>
<accession>A0A419RSQ8</accession>
<dbReference type="SUPFAM" id="SSF51316">
    <property type="entry name" value="Mss4-like"/>
    <property type="match status" value="1"/>
</dbReference>
<evidence type="ECO:0000256" key="1">
    <source>
        <dbReference type="ARBA" id="ARBA00005495"/>
    </source>
</evidence>
<dbReference type="Proteomes" id="UP000285232">
    <property type="component" value="Unassembled WGS sequence"/>
</dbReference>
<protein>
    <submittedName>
        <fullName evidence="6">Aldehyde-activating protein</fullName>
    </submittedName>
</protein>
<dbReference type="GO" id="GO:0016846">
    <property type="term" value="F:carbon-sulfur lyase activity"/>
    <property type="evidence" value="ECO:0007669"/>
    <property type="project" value="InterPro"/>
</dbReference>
<dbReference type="OrthoDB" id="7186766at2"/>
<organism evidence="6 7">
    <name type="scientific">Aurantiacibacter aquimixticola</name>
    <dbReference type="NCBI Taxonomy" id="1958945"/>
    <lineage>
        <taxon>Bacteria</taxon>
        <taxon>Pseudomonadati</taxon>
        <taxon>Pseudomonadota</taxon>
        <taxon>Alphaproteobacteria</taxon>
        <taxon>Sphingomonadales</taxon>
        <taxon>Erythrobacteraceae</taxon>
        <taxon>Aurantiacibacter</taxon>
    </lineage>
</organism>
<dbReference type="PANTHER" id="PTHR33337">
    <property type="entry name" value="GFA DOMAIN-CONTAINING PROTEIN"/>
    <property type="match status" value="1"/>
</dbReference>
<keyword evidence="3" id="KW-0862">Zinc</keyword>
<evidence type="ECO:0000259" key="5">
    <source>
        <dbReference type="PROSITE" id="PS51891"/>
    </source>
</evidence>
<evidence type="ECO:0000256" key="4">
    <source>
        <dbReference type="ARBA" id="ARBA00023239"/>
    </source>
</evidence>
<proteinExistence type="inferred from homology"/>
<dbReference type="InterPro" id="IPR011057">
    <property type="entry name" value="Mss4-like_sf"/>
</dbReference>
<dbReference type="PANTHER" id="PTHR33337:SF40">
    <property type="entry name" value="CENP-V_GFA DOMAIN-CONTAINING PROTEIN-RELATED"/>
    <property type="match status" value="1"/>
</dbReference>
<dbReference type="PROSITE" id="PS51891">
    <property type="entry name" value="CENP_V_GFA"/>
    <property type="match status" value="1"/>
</dbReference>
<comment type="similarity">
    <text evidence="1">Belongs to the Gfa family.</text>
</comment>
<evidence type="ECO:0000256" key="3">
    <source>
        <dbReference type="ARBA" id="ARBA00022833"/>
    </source>
</evidence>
<dbReference type="Pfam" id="PF04828">
    <property type="entry name" value="GFA"/>
    <property type="match status" value="1"/>
</dbReference>
<keyword evidence="7" id="KW-1185">Reference proteome</keyword>
<dbReference type="Gene3D" id="3.90.1590.10">
    <property type="entry name" value="glutathione-dependent formaldehyde- activating enzyme (gfa)"/>
    <property type="match status" value="1"/>
</dbReference>
<sequence>MPTAHCQCGQLRAEIDGEGSGVMCHCKACQRRTGSPFGLMIYYMAEQVTLSGEATEYTRNADSGDPLTHGFCPICGTPLYLRTTKHPGGIGVAIGAHEGHSSDSPARSVFEECIHPWITVPQETQQFPRGRKG</sequence>
<evidence type="ECO:0000313" key="6">
    <source>
        <dbReference type="EMBL" id="RJY08816.1"/>
    </source>
</evidence>
<feature type="domain" description="CENP-V/GFA" evidence="5">
    <location>
        <begin position="2"/>
        <end position="118"/>
    </location>
</feature>
<evidence type="ECO:0000313" key="7">
    <source>
        <dbReference type="Proteomes" id="UP000285232"/>
    </source>
</evidence>
<name>A0A419RSQ8_9SPHN</name>
<gene>
    <name evidence="6" type="ORF">D6201_05080</name>
</gene>
<dbReference type="InterPro" id="IPR006913">
    <property type="entry name" value="CENP-V/GFA"/>
</dbReference>
<keyword evidence="4" id="KW-0456">Lyase</keyword>
<evidence type="ECO:0000256" key="2">
    <source>
        <dbReference type="ARBA" id="ARBA00022723"/>
    </source>
</evidence>
<comment type="caution">
    <text evidence="6">The sequence shown here is derived from an EMBL/GenBank/DDBJ whole genome shotgun (WGS) entry which is preliminary data.</text>
</comment>
<dbReference type="GO" id="GO:0046872">
    <property type="term" value="F:metal ion binding"/>
    <property type="evidence" value="ECO:0007669"/>
    <property type="project" value="UniProtKB-KW"/>
</dbReference>
<dbReference type="AlphaFoldDB" id="A0A419RSQ8"/>
<dbReference type="EMBL" id="RAHX01000001">
    <property type="protein sequence ID" value="RJY08816.1"/>
    <property type="molecule type" value="Genomic_DNA"/>
</dbReference>